<evidence type="ECO:0000256" key="2">
    <source>
        <dbReference type="ARBA" id="ARBA00005799"/>
    </source>
</evidence>
<evidence type="ECO:0000256" key="3">
    <source>
        <dbReference type="ARBA" id="ARBA00022741"/>
    </source>
</evidence>
<feature type="coiled-coil region" evidence="7">
    <location>
        <begin position="308"/>
        <end position="335"/>
    </location>
</feature>
<proteinExistence type="inferred from homology"/>
<keyword evidence="10" id="KW-1185">Reference proteome</keyword>
<dbReference type="InterPro" id="IPR000523">
    <property type="entry name" value="Mg_chelatse_chII-like_cat_dom"/>
</dbReference>
<comment type="similarity">
    <text evidence="2">Belongs to the Mg-chelatase subunits D/I family.</text>
</comment>
<evidence type="ECO:0000256" key="6">
    <source>
        <dbReference type="ARBA" id="ARBA00053551"/>
    </source>
</evidence>
<dbReference type="InterPro" id="IPR003593">
    <property type="entry name" value="AAA+_ATPase"/>
</dbReference>
<comment type="function">
    <text evidence="6">Involved in bacteriochlorophyll biosynthesis; introduces a magnesium ion into protoporphyrin IX to yield Mg-protoporphyrin IX.</text>
</comment>
<dbReference type="InterPro" id="IPR045006">
    <property type="entry name" value="CHLI-like"/>
</dbReference>
<evidence type="ECO:0000313" key="9">
    <source>
        <dbReference type="EMBL" id="BDD87926.1"/>
    </source>
</evidence>
<dbReference type="SMART" id="SM00382">
    <property type="entry name" value="AAA"/>
    <property type="match status" value="1"/>
</dbReference>
<organism evidence="9 10">
    <name type="scientific">Desulfofustis limnaeus</name>
    <dbReference type="NCBI Taxonomy" id="2740163"/>
    <lineage>
        <taxon>Bacteria</taxon>
        <taxon>Pseudomonadati</taxon>
        <taxon>Thermodesulfobacteriota</taxon>
        <taxon>Desulfobulbia</taxon>
        <taxon>Desulfobulbales</taxon>
        <taxon>Desulfocapsaceae</taxon>
        <taxon>Desulfofustis</taxon>
    </lineage>
</organism>
<sequence length="381" mass="41719">MKTALLLNAVDPAIGGVLISGQKGTGKSTAVRALARILPPIEVVGGCPYHCAPHDERQMCADCLRRIRAGEQLPVVTRPMPLVELPLSATEDRVIGTLHVEQILKTGERRFEPGLLALANRGILYVDEVNLLDDHLVDILLDAAASGVNLVEREGISHSHPARFLLVGTMNPEEGELRPQFLDRFGLSLTVAGESGVEQRRQVISRRIVFDGDPAAFVADYAADEVLLSELVVRARERLARVRVTDEMLGIAVALAIEVGAQGHRADIGIVKTARALAAFLEEEEVRLEHIREAARFVLPHRITTVALATAELLEEKLEEALRRVARERDDTLETQPPSTSEVDDWEELPMQVPGSMAASNVGMLFTFVAEKKKLSSKPMK</sequence>
<dbReference type="EMBL" id="AP025516">
    <property type="protein sequence ID" value="BDD87926.1"/>
    <property type="molecule type" value="Genomic_DNA"/>
</dbReference>
<keyword evidence="7" id="KW-0175">Coiled coil</keyword>
<evidence type="ECO:0000256" key="5">
    <source>
        <dbReference type="ARBA" id="ARBA00030759"/>
    </source>
</evidence>
<evidence type="ECO:0000313" key="10">
    <source>
        <dbReference type="Proteomes" id="UP000830055"/>
    </source>
</evidence>
<dbReference type="Pfam" id="PF17863">
    <property type="entry name" value="AAA_lid_2"/>
    <property type="match status" value="1"/>
</dbReference>
<dbReference type="Proteomes" id="UP000830055">
    <property type="component" value="Chromosome"/>
</dbReference>
<dbReference type="SUPFAM" id="SSF52540">
    <property type="entry name" value="P-loop containing nucleoside triphosphate hydrolases"/>
    <property type="match status" value="1"/>
</dbReference>
<feature type="domain" description="AAA+ ATPase" evidence="8">
    <location>
        <begin position="13"/>
        <end position="201"/>
    </location>
</feature>
<dbReference type="Gene3D" id="1.10.8.80">
    <property type="entry name" value="Magnesium chelatase subunit I, C-Terminal domain"/>
    <property type="match status" value="1"/>
</dbReference>
<dbReference type="Gene3D" id="3.40.50.300">
    <property type="entry name" value="P-loop containing nucleotide triphosphate hydrolases"/>
    <property type="match status" value="1"/>
</dbReference>
<dbReference type="Pfam" id="PF01078">
    <property type="entry name" value="Mg_chelatase"/>
    <property type="match status" value="1"/>
</dbReference>
<gene>
    <name evidence="9" type="ORF">DPPLL_22910</name>
</gene>
<dbReference type="InterPro" id="IPR041628">
    <property type="entry name" value="ChlI/MoxR_AAA_lid"/>
</dbReference>
<reference evidence="9 10" key="1">
    <citation type="submission" date="2022-01" db="EMBL/GenBank/DDBJ databases">
        <title>Desulfofustis limnae sp. nov., a novel mesophilic sulfate-reducing bacterium isolated from marsh soil.</title>
        <authorList>
            <person name="Watanabe M."/>
            <person name="Takahashi A."/>
            <person name="Kojima H."/>
            <person name="Fukui M."/>
        </authorList>
    </citation>
    <scope>NUCLEOTIDE SEQUENCE [LARGE SCALE GENOMIC DNA]</scope>
    <source>
        <strain evidence="9 10">PPLL</strain>
    </source>
</reference>
<protein>
    <recommendedName>
        <fullName evidence="5">Mg-protoporphyrin IX chelatase</fullName>
    </recommendedName>
</protein>
<comment type="pathway">
    <text evidence="1">Porphyrin-containing compound metabolism; bacteriochlorophyll biosynthesis.</text>
</comment>
<evidence type="ECO:0000256" key="7">
    <source>
        <dbReference type="SAM" id="Coils"/>
    </source>
</evidence>
<dbReference type="InterPro" id="IPR027417">
    <property type="entry name" value="P-loop_NTPase"/>
</dbReference>
<dbReference type="PANTHER" id="PTHR32039">
    <property type="entry name" value="MAGNESIUM-CHELATASE SUBUNIT CHLI"/>
    <property type="match status" value="1"/>
</dbReference>
<name>A0ABN6M4W1_9BACT</name>
<evidence type="ECO:0000259" key="8">
    <source>
        <dbReference type="SMART" id="SM00382"/>
    </source>
</evidence>
<keyword evidence="3" id="KW-0547">Nucleotide-binding</keyword>
<keyword evidence="4" id="KW-0067">ATP-binding</keyword>
<evidence type="ECO:0000256" key="4">
    <source>
        <dbReference type="ARBA" id="ARBA00022840"/>
    </source>
</evidence>
<accession>A0ABN6M4W1</accession>
<dbReference type="PANTHER" id="PTHR32039:SF9">
    <property type="entry name" value="MAGNESIUM-CHELATASE SUBUNIT CHLI-2, CHLOROPLASTIC"/>
    <property type="match status" value="1"/>
</dbReference>
<evidence type="ECO:0000256" key="1">
    <source>
        <dbReference type="ARBA" id="ARBA00004800"/>
    </source>
</evidence>